<dbReference type="EMBL" id="CAWUFR010000278">
    <property type="protein sequence ID" value="CAK6974930.1"/>
    <property type="molecule type" value="Genomic_DNA"/>
</dbReference>
<protein>
    <submittedName>
        <fullName evidence="3">Uncharacterized protein LOC122989328 isoform X3</fullName>
    </submittedName>
</protein>
<gene>
    <name evidence="3" type="ORF">FSCOSCO3_A024558</name>
</gene>
<feature type="compositionally biased region" description="Pro residues" evidence="1">
    <location>
        <begin position="213"/>
        <end position="223"/>
    </location>
</feature>
<keyword evidence="2" id="KW-0812">Transmembrane</keyword>
<dbReference type="AlphaFoldDB" id="A0AAV1PUN9"/>
<evidence type="ECO:0000313" key="4">
    <source>
        <dbReference type="Proteomes" id="UP001314229"/>
    </source>
</evidence>
<accession>A0AAV1PUN9</accession>
<dbReference type="Proteomes" id="UP001314229">
    <property type="component" value="Unassembled WGS sequence"/>
</dbReference>
<feature type="transmembrane region" description="Helical" evidence="2">
    <location>
        <begin position="12"/>
        <end position="30"/>
    </location>
</feature>
<reference evidence="3 4" key="1">
    <citation type="submission" date="2024-01" db="EMBL/GenBank/DDBJ databases">
        <authorList>
            <person name="Alioto T."/>
            <person name="Alioto T."/>
            <person name="Gomez Garrido J."/>
        </authorList>
    </citation>
    <scope>NUCLEOTIDE SEQUENCE [LARGE SCALE GENOMIC DNA]</scope>
</reference>
<name>A0AAV1PUN9_SCOSC</name>
<evidence type="ECO:0000256" key="2">
    <source>
        <dbReference type="SAM" id="Phobius"/>
    </source>
</evidence>
<feature type="transmembrane region" description="Helical" evidence="2">
    <location>
        <begin position="142"/>
        <end position="161"/>
    </location>
</feature>
<comment type="caution">
    <text evidence="3">The sequence shown here is derived from an EMBL/GenBank/DDBJ whole genome shotgun (WGS) entry which is preliminary data.</text>
</comment>
<keyword evidence="4" id="KW-1185">Reference proteome</keyword>
<proteinExistence type="predicted"/>
<keyword evidence="2" id="KW-0472">Membrane</keyword>
<sequence>MSSDVLFCETNSLFFLVFLSYFFLVFFPKMSLSCLRAFLPTTINYIKLYDDNTDIGHYWMGHGTPPDCSSTSPPSPSSCVVCLQQWVYAVCSDLPQPVKLVMEASSQPLEILKSDCPRLLGDSMVQSATESQLSSPDMRERWLIFIPIFIFLITLMVYCIWKKYRLAKVGEEKEAVNLTQLAVDVIPEAEAEEKKLMSCLSYHQPSDSATPQLPVPPTPTKRD</sequence>
<evidence type="ECO:0000313" key="3">
    <source>
        <dbReference type="EMBL" id="CAK6974930.1"/>
    </source>
</evidence>
<keyword evidence="2" id="KW-1133">Transmembrane helix</keyword>
<evidence type="ECO:0000256" key="1">
    <source>
        <dbReference type="SAM" id="MobiDB-lite"/>
    </source>
</evidence>
<feature type="region of interest" description="Disordered" evidence="1">
    <location>
        <begin position="203"/>
        <end position="223"/>
    </location>
</feature>
<organism evidence="3 4">
    <name type="scientific">Scomber scombrus</name>
    <name type="common">Atlantic mackerel</name>
    <name type="synonym">Scomber vernalis</name>
    <dbReference type="NCBI Taxonomy" id="13677"/>
    <lineage>
        <taxon>Eukaryota</taxon>
        <taxon>Metazoa</taxon>
        <taxon>Chordata</taxon>
        <taxon>Craniata</taxon>
        <taxon>Vertebrata</taxon>
        <taxon>Euteleostomi</taxon>
        <taxon>Actinopterygii</taxon>
        <taxon>Neopterygii</taxon>
        <taxon>Teleostei</taxon>
        <taxon>Neoteleostei</taxon>
        <taxon>Acanthomorphata</taxon>
        <taxon>Pelagiaria</taxon>
        <taxon>Scombriformes</taxon>
        <taxon>Scombridae</taxon>
        <taxon>Scomber</taxon>
    </lineage>
</organism>